<dbReference type="Proteomes" id="UP000254101">
    <property type="component" value="Unassembled WGS sequence"/>
</dbReference>
<reference evidence="1 2" key="1">
    <citation type="submission" date="2018-07" db="EMBL/GenBank/DDBJ databases">
        <title>Erythrobacter nanhaiensis sp. nov., a novel member of the genus Erythrobacter isolated from the South China Sea.</title>
        <authorList>
            <person name="Chen X."/>
            <person name="Liu J."/>
        </authorList>
    </citation>
    <scope>NUCLEOTIDE SEQUENCE [LARGE SCALE GENOMIC DNA]</scope>
    <source>
        <strain evidence="1 2">S-5</strain>
    </source>
</reference>
<dbReference type="OrthoDB" id="7580548at2"/>
<comment type="caution">
    <text evidence="1">The sequence shown here is derived from an EMBL/GenBank/DDBJ whole genome shotgun (WGS) entry which is preliminary data.</text>
</comment>
<protein>
    <submittedName>
        <fullName evidence="1">Uncharacterized protein</fullName>
    </submittedName>
</protein>
<gene>
    <name evidence="1" type="ORF">DL238_04960</name>
</gene>
<dbReference type="RefSeq" id="WP_115491246.1">
    <property type="nucleotide sequence ID" value="NZ_JACHWW010000001.1"/>
</dbReference>
<evidence type="ECO:0000313" key="2">
    <source>
        <dbReference type="Proteomes" id="UP000254101"/>
    </source>
</evidence>
<sequence length="124" mass="13341">MNGLVCHVPADLVDFEAGESVGERAGQRAERCDVLAYMTRKRENALRIASRGHDEHDYAHHTARALSILIDDLTGGLHEGEALVPPAGTAISEPYPFRKHRNMAEVDGAKPFAPLGALTQTGGV</sequence>
<name>A0A395LJ75_9SPHN</name>
<proteinExistence type="predicted"/>
<dbReference type="EMBL" id="QRBB01000001">
    <property type="protein sequence ID" value="RDS77023.1"/>
    <property type="molecule type" value="Genomic_DNA"/>
</dbReference>
<evidence type="ECO:0000313" key="1">
    <source>
        <dbReference type="EMBL" id="RDS77023.1"/>
    </source>
</evidence>
<keyword evidence="2" id="KW-1185">Reference proteome</keyword>
<dbReference type="AlphaFoldDB" id="A0A395LJ75"/>
<organism evidence="1 2">
    <name type="scientific">Alteriqipengyuania lutimaris</name>
    <dbReference type="NCBI Taxonomy" id="1538146"/>
    <lineage>
        <taxon>Bacteria</taxon>
        <taxon>Pseudomonadati</taxon>
        <taxon>Pseudomonadota</taxon>
        <taxon>Alphaproteobacteria</taxon>
        <taxon>Sphingomonadales</taxon>
        <taxon>Erythrobacteraceae</taxon>
        <taxon>Alteriqipengyuania</taxon>
    </lineage>
</organism>
<accession>A0A395LJ75</accession>